<dbReference type="AlphaFoldDB" id="A0A183G8Z5"/>
<reference evidence="3 4" key="1">
    <citation type="submission" date="2018-11" db="EMBL/GenBank/DDBJ databases">
        <authorList>
            <consortium name="Pathogen Informatics"/>
        </authorList>
    </citation>
    <scope>NUCLEOTIDE SEQUENCE [LARGE SCALE GENOMIC DNA]</scope>
</reference>
<reference evidence="5" key="2">
    <citation type="submission" date="2019-09" db="UniProtKB">
        <authorList>
            <consortium name="WormBaseParasite"/>
        </authorList>
    </citation>
    <scope>IDENTIFICATION</scope>
</reference>
<accession>A0A183G8Z5</accession>
<evidence type="ECO:0000313" key="3">
    <source>
        <dbReference type="EMBL" id="VDP11404.1"/>
    </source>
</evidence>
<keyword evidence="1" id="KW-0175">Coiled coil</keyword>
<name>A0A183G8Z5_HELPZ</name>
<evidence type="ECO:0000256" key="1">
    <source>
        <dbReference type="SAM" id="Coils"/>
    </source>
</evidence>
<organism evidence="4 5">
    <name type="scientific">Heligmosomoides polygyrus</name>
    <name type="common">Parasitic roundworm</name>
    <dbReference type="NCBI Taxonomy" id="6339"/>
    <lineage>
        <taxon>Eukaryota</taxon>
        <taxon>Metazoa</taxon>
        <taxon>Ecdysozoa</taxon>
        <taxon>Nematoda</taxon>
        <taxon>Chromadorea</taxon>
        <taxon>Rhabditida</taxon>
        <taxon>Rhabditina</taxon>
        <taxon>Rhabditomorpha</taxon>
        <taxon>Strongyloidea</taxon>
        <taxon>Heligmosomidae</taxon>
        <taxon>Heligmosomoides</taxon>
    </lineage>
</organism>
<feature type="coiled-coil region" evidence="1">
    <location>
        <begin position="105"/>
        <end position="153"/>
    </location>
</feature>
<proteinExistence type="predicted"/>
<evidence type="ECO:0000256" key="2">
    <source>
        <dbReference type="SAM" id="MobiDB-lite"/>
    </source>
</evidence>
<feature type="region of interest" description="Disordered" evidence="2">
    <location>
        <begin position="19"/>
        <end position="65"/>
    </location>
</feature>
<sequence>MRASVMGISRKEMIDRLNAHLINSTRGQKARGKEHDDSAAQQIELPSDSSPPGGKRKEADPPEDAYICDKCQKAQGKERDDSAAQDRFQKEKDDAIFELRATHRVATMERERDDYAKRAEAAYAEGYEMYSELKELREQLHILEAELAASRSNVSMANQGTRDEFAEERVRLANDLKMVQSNYEAVHKKN</sequence>
<accession>A0A3P8BZ35</accession>
<dbReference type="WBParaSite" id="HPBE_0001838501-mRNA-1">
    <property type="protein sequence ID" value="HPBE_0001838501-mRNA-1"/>
    <property type="gene ID" value="HPBE_0001838501"/>
</dbReference>
<evidence type="ECO:0000313" key="4">
    <source>
        <dbReference type="Proteomes" id="UP000050761"/>
    </source>
</evidence>
<protein>
    <submittedName>
        <fullName evidence="5">GTD-binding domain-containing protein</fullName>
    </submittedName>
</protein>
<dbReference type="Proteomes" id="UP000050761">
    <property type="component" value="Unassembled WGS sequence"/>
</dbReference>
<keyword evidence="4" id="KW-1185">Reference proteome</keyword>
<gene>
    <name evidence="3" type="ORF">HPBE_LOCUS18384</name>
</gene>
<dbReference type="EMBL" id="UZAH01030658">
    <property type="protein sequence ID" value="VDP11404.1"/>
    <property type="molecule type" value="Genomic_DNA"/>
</dbReference>
<evidence type="ECO:0000313" key="5">
    <source>
        <dbReference type="WBParaSite" id="HPBE_0001838501-mRNA-1"/>
    </source>
</evidence>
<dbReference type="OrthoDB" id="5843400at2759"/>